<feature type="signal peptide" evidence="2">
    <location>
        <begin position="1"/>
        <end position="24"/>
    </location>
</feature>
<feature type="compositionally biased region" description="Basic and acidic residues" evidence="1">
    <location>
        <begin position="107"/>
        <end position="119"/>
    </location>
</feature>
<feature type="chain" id="PRO_5021349131" evidence="2">
    <location>
        <begin position="25"/>
        <end position="119"/>
    </location>
</feature>
<keyword evidence="2" id="KW-0732">Signal</keyword>
<feature type="region of interest" description="Disordered" evidence="1">
    <location>
        <begin position="71"/>
        <end position="119"/>
    </location>
</feature>
<keyword evidence="4" id="KW-1185">Reference proteome</keyword>
<proteinExistence type="predicted"/>
<evidence type="ECO:0000313" key="4">
    <source>
        <dbReference type="Proteomes" id="UP000298493"/>
    </source>
</evidence>
<reference evidence="3 4" key="1">
    <citation type="submission" date="2019-04" db="EMBL/GenBank/DDBJ databases">
        <title>High contiguity whole genome sequence and gene annotation resource for two Venturia nashicola isolates.</title>
        <authorList>
            <person name="Prokchorchik M."/>
            <person name="Won K."/>
            <person name="Lee Y."/>
            <person name="Choi E.D."/>
            <person name="Segonzac C."/>
            <person name="Sohn K.H."/>
        </authorList>
    </citation>
    <scope>NUCLEOTIDE SEQUENCE [LARGE SCALE GENOMIC DNA]</scope>
    <source>
        <strain evidence="3 4">PRI2</strain>
    </source>
</reference>
<accession>A0A4Z1PGS8</accession>
<organism evidence="3 4">
    <name type="scientific">Venturia nashicola</name>
    <dbReference type="NCBI Taxonomy" id="86259"/>
    <lineage>
        <taxon>Eukaryota</taxon>
        <taxon>Fungi</taxon>
        <taxon>Dikarya</taxon>
        <taxon>Ascomycota</taxon>
        <taxon>Pezizomycotina</taxon>
        <taxon>Dothideomycetes</taxon>
        <taxon>Pleosporomycetidae</taxon>
        <taxon>Venturiales</taxon>
        <taxon>Venturiaceae</taxon>
        <taxon>Venturia</taxon>
    </lineage>
</organism>
<evidence type="ECO:0000256" key="1">
    <source>
        <dbReference type="SAM" id="MobiDB-lite"/>
    </source>
</evidence>
<dbReference type="EMBL" id="SNSC02000005">
    <property type="protein sequence ID" value="TID24476.1"/>
    <property type="molecule type" value="Genomic_DNA"/>
</dbReference>
<feature type="compositionally biased region" description="Basic residues" evidence="1">
    <location>
        <begin position="84"/>
        <end position="98"/>
    </location>
</feature>
<evidence type="ECO:0000256" key="2">
    <source>
        <dbReference type="SAM" id="SignalP"/>
    </source>
</evidence>
<comment type="caution">
    <text evidence="3">The sequence shown here is derived from an EMBL/GenBank/DDBJ whole genome shotgun (WGS) entry which is preliminary data.</text>
</comment>
<sequence length="119" mass="13598">MSVSQVIELLTSLFWMLSTPMISSCDNKMVDMRSTSAFKLDLSLDFLTGLLTANNELQLINTEQPLQKKTIENRHLIRPVATMSRKKKKKKKKGKKKETRNSTACCRELKGATRRPLID</sequence>
<name>A0A4Z1PGS8_9PEZI</name>
<dbReference type="Proteomes" id="UP000298493">
    <property type="component" value="Unassembled WGS sequence"/>
</dbReference>
<evidence type="ECO:0000313" key="3">
    <source>
        <dbReference type="EMBL" id="TID24476.1"/>
    </source>
</evidence>
<protein>
    <submittedName>
        <fullName evidence="3">Uncharacterized protein</fullName>
    </submittedName>
</protein>
<dbReference type="AlphaFoldDB" id="A0A4Z1PGS8"/>
<gene>
    <name evidence="3" type="ORF">E6O75_ATG02841</name>
</gene>